<dbReference type="Pfam" id="PF10088">
    <property type="entry name" value="DUF2326"/>
    <property type="match status" value="1"/>
</dbReference>
<keyword evidence="1" id="KW-0175">Coiled coil</keyword>
<name>A0A7K0J5Z7_9ACTN</name>
<dbReference type="InterPro" id="IPR018760">
    <property type="entry name" value="DUF2326"/>
</dbReference>
<dbReference type="EMBL" id="VUMG01000002">
    <property type="protein sequence ID" value="MSS45343.1"/>
    <property type="molecule type" value="Genomic_DNA"/>
</dbReference>
<evidence type="ECO:0000313" key="4">
    <source>
        <dbReference type="Proteomes" id="UP000466104"/>
    </source>
</evidence>
<evidence type="ECO:0000313" key="3">
    <source>
        <dbReference type="EMBL" id="MSS45343.1"/>
    </source>
</evidence>
<feature type="coiled-coil region" evidence="1">
    <location>
        <begin position="208"/>
        <end position="235"/>
    </location>
</feature>
<gene>
    <name evidence="3" type="ORF">FYJ43_04655</name>
</gene>
<dbReference type="InterPro" id="IPR027417">
    <property type="entry name" value="P-loop_NTPase"/>
</dbReference>
<dbReference type="Proteomes" id="UP000466104">
    <property type="component" value="Unassembled WGS sequence"/>
</dbReference>
<feature type="domain" description="DUF2326" evidence="2">
    <location>
        <begin position="425"/>
        <end position="543"/>
    </location>
</feature>
<reference evidence="3 4" key="1">
    <citation type="submission" date="2019-08" db="EMBL/GenBank/DDBJ databases">
        <title>In-depth cultivation of the pig gut microbiome towards novel bacterial diversity and tailored functional studies.</title>
        <authorList>
            <person name="Wylensek D."/>
            <person name="Hitch T.C.A."/>
            <person name="Clavel T."/>
        </authorList>
    </citation>
    <scope>NUCLEOTIDE SEQUENCE [LARGE SCALE GENOMIC DNA]</scope>
    <source>
        <strain evidence="3 4">WCA-380-WT-3A</strain>
    </source>
</reference>
<comment type="caution">
    <text evidence="3">The sequence shown here is derived from an EMBL/GenBank/DDBJ whole genome shotgun (WGS) entry which is preliminary data.</text>
</comment>
<evidence type="ECO:0000256" key="1">
    <source>
        <dbReference type="SAM" id="Coils"/>
    </source>
</evidence>
<evidence type="ECO:0000259" key="2">
    <source>
        <dbReference type="Pfam" id="PF10088"/>
    </source>
</evidence>
<keyword evidence="4" id="KW-1185">Reference proteome</keyword>
<accession>A0A7K0J5Z7</accession>
<organism evidence="3 4">
    <name type="scientific">Cutibacterium porci</name>
    <dbReference type="NCBI Taxonomy" id="2605781"/>
    <lineage>
        <taxon>Bacteria</taxon>
        <taxon>Bacillati</taxon>
        <taxon>Actinomycetota</taxon>
        <taxon>Actinomycetes</taxon>
        <taxon>Propionibacteriales</taxon>
        <taxon>Propionibacteriaceae</taxon>
        <taxon>Cutibacterium</taxon>
    </lineage>
</organism>
<sequence length="576" mass="65745">MLARLWSDKFIDAGEIRPPIDFHLGLNTVRGGTRAENSIGKSTLLSIVAFAFGVDDFLSSTAIGAVGHHSIFFTFRFNGEDRTYSRATDEPGFVQTYQDTAGQLRAERISIDEFRSDLKEHYGLRGIDATFEDIVARFFRIQEHAAGLVTQPMRADLDEPASAGIAVLEKLFGVYDEIIALERPYRDASKQLRALNAVRDHDLIQTMALKTKTEYNEAKERLAEVQRHLAGLNGESDQQLLDLQYKRDEEVEELFQQRHALRTKAGITRSRIKRIEEQQGSKVLIKQVQLDQLQHFFPEVDVRRIEQVETFHEELATILDTELQAQKQTFEEELASLDTAIGHIESELRRKNVPVELSADKYKEIGDVAQRVELLQQQVNAWETSEDVRVAKEEAKERLDAQRPALLNQMADKINTQLAIFDALLYDTRRIPPSIRFDENKKYRYGSPVDDGTGASDKNLILFDLTILALTDLPAVIHDSPLIKNISDDLVEKIFDLYRTFTTKQIFIAFDKDQSYTECTQKHVEETTVIQLGEDEHSLYGFAWNKEGAKAPEEIQQEAQSLQDLADTLRSEQWPL</sequence>
<protein>
    <submittedName>
        <fullName evidence="3">DUF2326 domain-containing protein</fullName>
    </submittedName>
</protein>
<dbReference type="AlphaFoldDB" id="A0A7K0J5Z7"/>
<dbReference type="Gene3D" id="3.40.50.300">
    <property type="entry name" value="P-loop containing nucleotide triphosphate hydrolases"/>
    <property type="match status" value="1"/>
</dbReference>
<proteinExistence type="predicted"/>
<dbReference type="RefSeq" id="WP_154562501.1">
    <property type="nucleotide sequence ID" value="NZ_VUMG01000002.1"/>
</dbReference>